<proteinExistence type="predicted"/>
<sequence length="609" mass="67886">MGKAKSNKPRFVCGIDFGTTFTSVAFAHSSSPDEVKLVQTWPNGTVSNNDSADDVPTQVLYVNPRTNPRTKLWGYEVPTDSKDAVEPLKWFKLLLQERPVASTSSNNGEDRLVSSVRSLLQRASLLPATPLERTAEKLKVLNLKPVDVATDFLSSVREHAFKCISASYDKDFVAQSKIEYILTIPAIWTDQAKALVVQAARKAKMGTHRVNFHLVSEPEAAAAYTFRVIQPHNLKVGESIVVCDAGGGTCDLVSYEIGNLIPLMLNEAVSGTGDLCGSVYLDQAFDKYIRQLLGNARVDRMKPRARQQMAKSFERVKIRFGNTTDSYFEVIVPGIADDDELNIEDGFHSMSSAALQAIFDPVVDRIVELVRQQITSLQRQQKRIAAILLVGGFGSSAYLKQRIEKTNFGGQKIQVIQPVNARTAIARGALLRGLDGSIVYEKRCRVHYGITANSPYEPGQGLEAHRFWNAAHDQFYVLDKMCWYIKKEAVIGDNESVTFPFVRNVQISPAGEVYPHDFIFEDDLMACDLDAAPDFQWKNPSALRRICTVRSDLSKIPLTRFTAVTNCMGSKFYRITFNLKLSFVGDVMNFELLFQGKRCGSVTAKYETI</sequence>
<dbReference type="Pfam" id="PF00012">
    <property type="entry name" value="HSP70"/>
    <property type="match status" value="1"/>
</dbReference>
<evidence type="ECO:0000256" key="1">
    <source>
        <dbReference type="ARBA" id="ARBA00022741"/>
    </source>
</evidence>
<dbReference type="InterPro" id="IPR043129">
    <property type="entry name" value="ATPase_NBD"/>
</dbReference>
<dbReference type="OrthoDB" id="2963168at2759"/>
<dbReference type="InParanoid" id="A0A4S2MYA8"/>
<evidence type="ECO:0000313" key="4">
    <source>
        <dbReference type="Proteomes" id="UP000298138"/>
    </source>
</evidence>
<dbReference type="CDD" id="cd10170">
    <property type="entry name" value="ASKHA_NBD_HSP70"/>
    <property type="match status" value="1"/>
</dbReference>
<reference evidence="3 4" key="1">
    <citation type="submission" date="2019-04" db="EMBL/GenBank/DDBJ databases">
        <title>Comparative genomics and transcriptomics to analyze fruiting body development in filamentous ascomycetes.</title>
        <authorList>
            <consortium name="DOE Joint Genome Institute"/>
            <person name="Lutkenhaus R."/>
            <person name="Traeger S."/>
            <person name="Breuer J."/>
            <person name="Kuo A."/>
            <person name="Lipzen A."/>
            <person name="Pangilinan J."/>
            <person name="Dilworth D."/>
            <person name="Sandor L."/>
            <person name="Poggeler S."/>
            <person name="Barry K."/>
            <person name="Grigoriev I.V."/>
            <person name="Nowrousian M."/>
        </authorList>
    </citation>
    <scope>NUCLEOTIDE SEQUENCE [LARGE SCALE GENOMIC DNA]</scope>
    <source>
        <strain evidence="3 4">CBS 389.68</strain>
    </source>
</reference>
<dbReference type="Proteomes" id="UP000298138">
    <property type="component" value="Unassembled WGS sequence"/>
</dbReference>
<evidence type="ECO:0000313" key="3">
    <source>
        <dbReference type="EMBL" id="TGZ81553.1"/>
    </source>
</evidence>
<dbReference type="EMBL" id="ML220118">
    <property type="protein sequence ID" value="TGZ81553.1"/>
    <property type="molecule type" value="Genomic_DNA"/>
</dbReference>
<dbReference type="STRING" id="341454.A0A4S2MYA8"/>
<dbReference type="Gene3D" id="3.90.640.10">
    <property type="entry name" value="Actin, Chain A, domain 4"/>
    <property type="match status" value="1"/>
</dbReference>
<evidence type="ECO:0000256" key="2">
    <source>
        <dbReference type="ARBA" id="ARBA00022840"/>
    </source>
</evidence>
<dbReference type="PANTHER" id="PTHR14187">
    <property type="entry name" value="ALPHA KINASE/ELONGATION FACTOR 2 KINASE"/>
    <property type="match status" value="1"/>
</dbReference>
<dbReference type="AlphaFoldDB" id="A0A4S2MYA8"/>
<gene>
    <name evidence="3" type="ORF">EX30DRAFT_340423</name>
</gene>
<dbReference type="SUPFAM" id="SSF53067">
    <property type="entry name" value="Actin-like ATPase domain"/>
    <property type="match status" value="2"/>
</dbReference>
<protein>
    <submittedName>
        <fullName evidence="3">Actin-like ATPase domain-containing protein</fullName>
    </submittedName>
</protein>
<organism evidence="3 4">
    <name type="scientific">Ascodesmis nigricans</name>
    <dbReference type="NCBI Taxonomy" id="341454"/>
    <lineage>
        <taxon>Eukaryota</taxon>
        <taxon>Fungi</taxon>
        <taxon>Dikarya</taxon>
        <taxon>Ascomycota</taxon>
        <taxon>Pezizomycotina</taxon>
        <taxon>Pezizomycetes</taxon>
        <taxon>Pezizales</taxon>
        <taxon>Ascodesmidaceae</taxon>
        <taxon>Ascodesmis</taxon>
    </lineage>
</organism>
<accession>A0A4S2MYA8</accession>
<dbReference type="GO" id="GO:0140662">
    <property type="term" value="F:ATP-dependent protein folding chaperone"/>
    <property type="evidence" value="ECO:0007669"/>
    <property type="project" value="InterPro"/>
</dbReference>
<dbReference type="InterPro" id="IPR013126">
    <property type="entry name" value="Hsp_70_fam"/>
</dbReference>
<dbReference type="PANTHER" id="PTHR14187:SF82">
    <property type="entry name" value="FAMILY CHAPERONE, PUTATIVE (AFU_ORTHOLOGUE AFUA_7G08575)-RELATED"/>
    <property type="match status" value="1"/>
</dbReference>
<keyword evidence="1" id="KW-0547">Nucleotide-binding</keyword>
<keyword evidence="2" id="KW-0067">ATP-binding</keyword>
<dbReference type="GO" id="GO:0005524">
    <property type="term" value="F:ATP binding"/>
    <property type="evidence" value="ECO:0007669"/>
    <property type="project" value="UniProtKB-KW"/>
</dbReference>
<dbReference type="Gene3D" id="3.30.420.40">
    <property type="match status" value="2"/>
</dbReference>
<name>A0A4S2MYA8_9PEZI</name>
<keyword evidence="4" id="KW-1185">Reference proteome</keyword>